<dbReference type="AlphaFoldDB" id="A0A941FJ50"/>
<dbReference type="Gene3D" id="1.10.10.10">
    <property type="entry name" value="Winged helix-like DNA-binding domain superfamily/Winged helix DNA-binding domain"/>
    <property type="match status" value="1"/>
</dbReference>
<protein>
    <submittedName>
        <fullName evidence="2">Helix-turn-helix domain-containing protein</fullName>
    </submittedName>
</protein>
<dbReference type="InterPro" id="IPR013196">
    <property type="entry name" value="HTH_11"/>
</dbReference>
<name>A0A941FJ50_9BACI</name>
<feature type="domain" description="Helix-turn-helix type 11" evidence="1">
    <location>
        <begin position="20"/>
        <end position="55"/>
    </location>
</feature>
<evidence type="ECO:0000313" key="3">
    <source>
        <dbReference type="Proteomes" id="UP000680045"/>
    </source>
</evidence>
<dbReference type="SUPFAM" id="SSF46785">
    <property type="entry name" value="Winged helix' DNA-binding domain"/>
    <property type="match status" value="1"/>
</dbReference>
<comment type="caution">
    <text evidence="2">The sequence shown here is derived from an EMBL/GenBank/DDBJ whole genome shotgun (WGS) entry which is preliminary data.</text>
</comment>
<evidence type="ECO:0000313" key="2">
    <source>
        <dbReference type="EMBL" id="MBR8645698.1"/>
    </source>
</evidence>
<dbReference type="InterPro" id="IPR036390">
    <property type="entry name" value="WH_DNA-bd_sf"/>
</dbReference>
<gene>
    <name evidence="2" type="ORF">KEH51_21895</name>
</gene>
<evidence type="ECO:0000259" key="1">
    <source>
        <dbReference type="Pfam" id="PF08279"/>
    </source>
</evidence>
<dbReference type="Pfam" id="PF08279">
    <property type="entry name" value="HTH_11"/>
    <property type="match status" value="1"/>
</dbReference>
<dbReference type="Proteomes" id="UP000680045">
    <property type="component" value="Unassembled WGS sequence"/>
</dbReference>
<accession>A0A941FJ50</accession>
<dbReference type="EMBL" id="JAGTPW010000048">
    <property type="protein sequence ID" value="MBR8645698.1"/>
    <property type="molecule type" value="Genomic_DNA"/>
</dbReference>
<sequence>MIDYEIGDNMNRFYKRYSDLIFHLLNNNKWISIAELSEKTEYSRSTIWRDLEILSLFS</sequence>
<proteinExistence type="predicted"/>
<organism evidence="2 3">
    <name type="scientific">Peribacillus frigoritolerans</name>
    <dbReference type="NCBI Taxonomy" id="450367"/>
    <lineage>
        <taxon>Bacteria</taxon>
        <taxon>Bacillati</taxon>
        <taxon>Bacillota</taxon>
        <taxon>Bacilli</taxon>
        <taxon>Bacillales</taxon>
        <taxon>Bacillaceae</taxon>
        <taxon>Peribacillus</taxon>
    </lineage>
</organism>
<dbReference type="InterPro" id="IPR036388">
    <property type="entry name" value="WH-like_DNA-bd_sf"/>
</dbReference>
<reference evidence="2" key="1">
    <citation type="submission" date="2021-04" db="EMBL/GenBank/DDBJ databases">
        <title>Whole genome sequencing of Enterococci isolates from hospitalized patients.</title>
        <authorList>
            <person name="Ogoti B.M."/>
            <person name="Onyambu F.G."/>
        </authorList>
    </citation>
    <scope>NUCLEOTIDE SEQUENCE</scope>
    <source>
        <strain evidence="2">242</strain>
    </source>
</reference>